<organism evidence="2 3">
    <name type="scientific">Thalassococcus profundi</name>
    <dbReference type="NCBI Taxonomy" id="2282382"/>
    <lineage>
        <taxon>Bacteria</taxon>
        <taxon>Pseudomonadati</taxon>
        <taxon>Pseudomonadota</taxon>
        <taxon>Alphaproteobacteria</taxon>
        <taxon>Rhodobacterales</taxon>
        <taxon>Roseobacteraceae</taxon>
        <taxon>Thalassococcus</taxon>
    </lineage>
</organism>
<dbReference type="Proteomes" id="UP000253977">
    <property type="component" value="Unassembled WGS sequence"/>
</dbReference>
<sequence>MAGFKGYGRMLFWGGMVVAVWAGQQSGMLSGSSNAAPAPAQNVAFVATFDARMSTARVKAQHSLPGFLTRMASGDTRGWEGPAVKVAIPGTHQVENIWVADILPEGEGAYTGRLSNDPVNLDGLKRGDRVAFGADQMVDWTVTLDGRAYGHFGARAMLPVMDEDQAAQISAVLSTDPLPAGW</sequence>
<dbReference type="RefSeq" id="WP_114509904.1">
    <property type="nucleotide sequence ID" value="NZ_QPMK01000003.1"/>
</dbReference>
<dbReference type="AlphaFoldDB" id="A0A369TW19"/>
<dbReference type="EMBL" id="QPMK01000003">
    <property type="protein sequence ID" value="RDD67156.1"/>
    <property type="molecule type" value="Genomic_DNA"/>
</dbReference>
<gene>
    <name evidence="2" type="ORF">DU478_05295</name>
</gene>
<name>A0A369TW19_9RHOB</name>
<dbReference type="InterPro" id="IPR018756">
    <property type="entry name" value="DUF2314"/>
</dbReference>
<evidence type="ECO:0000313" key="2">
    <source>
        <dbReference type="EMBL" id="RDD67156.1"/>
    </source>
</evidence>
<evidence type="ECO:0000313" key="3">
    <source>
        <dbReference type="Proteomes" id="UP000253977"/>
    </source>
</evidence>
<comment type="caution">
    <text evidence="2">The sequence shown here is derived from an EMBL/GenBank/DDBJ whole genome shotgun (WGS) entry which is preliminary data.</text>
</comment>
<dbReference type="Pfam" id="PF10077">
    <property type="entry name" value="DUF2314"/>
    <property type="match status" value="1"/>
</dbReference>
<proteinExistence type="predicted"/>
<dbReference type="OrthoDB" id="121776at2"/>
<protein>
    <submittedName>
        <fullName evidence="2">DUF2314 domain-containing protein</fullName>
    </submittedName>
</protein>
<feature type="domain" description="DUF2314" evidence="1">
    <location>
        <begin position="50"/>
        <end position="168"/>
    </location>
</feature>
<keyword evidence="3" id="KW-1185">Reference proteome</keyword>
<evidence type="ECO:0000259" key="1">
    <source>
        <dbReference type="Pfam" id="PF10077"/>
    </source>
</evidence>
<reference evidence="2 3" key="1">
    <citation type="submission" date="2018-07" db="EMBL/GenBank/DDBJ databases">
        <title>Thalassococcus profundi sp. nov., a marine bacterium isolated from deep seawater of Okinawa Trough.</title>
        <authorList>
            <person name="Yu M."/>
        </authorList>
    </citation>
    <scope>NUCLEOTIDE SEQUENCE [LARGE SCALE GENOMIC DNA]</scope>
    <source>
        <strain evidence="2 3">WRAS1</strain>
    </source>
</reference>
<accession>A0A369TW19</accession>